<gene>
    <name evidence="6" type="primary">pabB</name>
    <name evidence="6" type="ORF">CUROG_00135</name>
</gene>
<dbReference type="InterPro" id="IPR005802">
    <property type="entry name" value="ADC_synth_comp_1"/>
</dbReference>
<dbReference type="Pfam" id="PF04715">
    <property type="entry name" value="Anth_synt_I_N"/>
    <property type="match status" value="1"/>
</dbReference>
<dbReference type="GO" id="GO:0009396">
    <property type="term" value="P:folic acid-containing compound biosynthetic process"/>
    <property type="evidence" value="ECO:0007669"/>
    <property type="project" value="InterPro"/>
</dbReference>
<dbReference type="Gene3D" id="3.60.120.10">
    <property type="entry name" value="Anthranilate synthase"/>
    <property type="match status" value="1"/>
</dbReference>
<dbReference type="EC" id="2.6.1.85" evidence="1"/>
<evidence type="ECO:0000259" key="5">
    <source>
        <dbReference type="Pfam" id="PF04715"/>
    </source>
</evidence>
<organism evidence="6 7">
    <name type="scientific">Corynebacterium urogenitale</name>
    <dbReference type="NCBI Taxonomy" id="2487892"/>
    <lineage>
        <taxon>Bacteria</taxon>
        <taxon>Bacillati</taxon>
        <taxon>Actinomycetota</taxon>
        <taxon>Actinomycetes</taxon>
        <taxon>Mycobacteriales</taxon>
        <taxon>Corynebacteriaceae</taxon>
        <taxon>Corynebacterium</taxon>
    </lineage>
</organism>
<evidence type="ECO:0000256" key="3">
    <source>
        <dbReference type="SAM" id="MobiDB-lite"/>
    </source>
</evidence>
<dbReference type="InterPro" id="IPR005801">
    <property type="entry name" value="ADC_synthase"/>
</dbReference>
<dbReference type="RefSeq" id="WP_151901948.1">
    <property type="nucleotide sequence ID" value="NZ_CP045032.1"/>
</dbReference>
<proteinExistence type="predicted"/>
<dbReference type="Proteomes" id="UP000326711">
    <property type="component" value="Chromosome"/>
</dbReference>
<feature type="compositionally biased region" description="Basic and acidic residues" evidence="3">
    <location>
        <begin position="232"/>
        <end position="250"/>
    </location>
</feature>
<dbReference type="GO" id="GO:0046820">
    <property type="term" value="F:4-amino-4-deoxychorismate synthase activity"/>
    <property type="evidence" value="ECO:0007669"/>
    <property type="project" value="UniProtKB-EC"/>
</dbReference>
<evidence type="ECO:0000259" key="4">
    <source>
        <dbReference type="Pfam" id="PF00425"/>
    </source>
</evidence>
<keyword evidence="7" id="KW-1185">Reference proteome</keyword>
<sequence length="543" mass="58929" precursor="true">MLALHLFCRTVPGVVAAPAVVDSLFPDATTLAFLDSSLTSSEPYAQTSSIIFPGGEHSGPLGFTFKHWVVDQGPNHGSGRYEIEGEGAVATSVRSVVTETHAGRATFYDVLRAGLTPQLVNSQVDDEFSLGWVGAFGYELKHHSAMVRHSPTAISNPHTSPLPDAALLWTDRAIVVDHARQVMRVLYLEPVHRGGSDHETADNAAMARAQRTWATTTCARLEELVRAASAEEPTREANSDHPTAHSEHSSAHSVEPSAHYVEAPLRFRFDQNHAQYLASIRQAQQSIAAGDSYEICLTNTAEGPPLSDPWRAYLQLRTTSPVPYGSYLRFDDVHILSASPERFLSVSEAGQLSAKPIKGTRPRSGRGRDSDWWRRDLMESEKDRAENLMIVDLLRNDLSMVAAPGTVRVTRLFGIESYSHVHQMVSTIEAQLAEGKTAVDALEVAFPGGSMTGAPKVRTMELIEDLERRARGLYSGAIGWLGLGGAADLAITIRTLVTDRSATTFGVGGAIVTDSDPEAEWQEILVKASALLEALGAEFVDEV</sequence>
<dbReference type="EMBL" id="CP045032">
    <property type="protein sequence ID" value="QFQ01434.1"/>
    <property type="molecule type" value="Genomic_DNA"/>
</dbReference>
<keyword evidence="6" id="KW-0032">Aminotransferase</keyword>
<dbReference type="KEGG" id="cuo:CUROG_00135"/>
<name>A0A5J6Z379_9CORY</name>
<evidence type="ECO:0000256" key="2">
    <source>
        <dbReference type="ARBA" id="ARBA00022679"/>
    </source>
</evidence>
<dbReference type="PANTHER" id="PTHR11236:SF18">
    <property type="entry name" value="AMINODEOXYCHORISMATE SYNTHASE"/>
    <property type="match status" value="1"/>
</dbReference>
<dbReference type="Pfam" id="PF00425">
    <property type="entry name" value="Chorismate_bind"/>
    <property type="match status" value="1"/>
</dbReference>
<dbReference type="InterPro" id="IPR019999">
    <property type="entry name" value="Anth_synth_I-like"/>
</dbReference>
<dbReference type="GO" id="GO:0005737">
    <property type="term" value="C:cytoplasm"/>
    <property type="evidence" value="ECO:0007669"/>
    <property type="project" value="TreeGrafter"/>
</dbReference>
<dbReference type="InterPro" id="IPR006805">
    <property type="entry name" value="Anth_synth_I_N"/>
</dbReference>
<accession>A0A5J6Z379</accession>
<dbReference type="GO" id="GO:0000162">
    <property type="term" value="P:L-tryptophan biosynthetic process"/>
    <property type="evidence" value="ECO:0007669"/>
    <property type="project" value="TreeGrafter"/>
</dbReference>
<dbReference type="SUPFAM" id="SSF56322">
    <property type="entry name" value="ADC synthase"/>
    <property type="match status" value="1"/>
</dbReference>
<keyword evidence="2 6" id="KW-0808">Transferase</keyword>
<evidence type="ECO:0000256" key="1">
    <source>
        <dbReference type="ARBA" id="ARBA00013139"/>
    </source>
</evidence>
<evidence type="ECO:0000313" key="6">
    <source>
        <dbReference type="EMBL" id="QFQ01434.1"/>
    </source>
</evidence>
<dbReference type="InterPro" id="IPR015890">
    <property type="entry name" value="Chorismate_C"/>
</dbReference>
<dbReference type="NCBIfam" id="TIGR00553">
    <property type="entry name" value="pabB"/>
    <property type="match status" value="1"/>
</dbReference>
<feature type="domain" description="Chorismate-utilising enzyme C-terminal" evidence="4">
    <location>
        <begin position="273"/>
        <end position="527"/>
    </location>
</feature>
<dbReference type="GO" id="GO:0008153">
    <property type="term" value="P:4-aminobenzoate biosynthetic process"/>
    <property type="evidence" value="ECO:0007669"/>
    <property type="project" value="TreeGrafter"/>
</dbReference>
<feature type="region of interest" description="Disordered" evidence="3">
    <location>
        <begin position="228"/>
        <end position="255"/>
    </location>
</feature>
<feature type="domain" description="Anthranilate synthase component I N-terminal" evidence="5">
    <location>
        <begin position="97"/>
        <end position="181"/>
    </location>
</feature>
<dbReference type="OrthoDB" id="3518032at2"/>
<dbReference type="AlphaFoldDB" id="A0A5J6Z379"/>
<evidence type="ECO:0000313" key="7">
    <source>
        <dbReference type="Proteomes" id="UP000326711"/>
    </source>
</evidence>
<dbReference type="PRINTS" id="PR00095">
    <property type="entry name" value="ANTSNTHASEI"/>
</dbReference>
<protein>
    <recommendedName>
        <fullName evidence="1">aminodeoxychorismate synthase</fullName>
        <ecNumber evidence="1">2.6.1.85</ecNumber>
    </recommendedName>
</protein>
<dbReference type="PANTHER" id="PTHR11236">
    <property type="entry name" value="AMINOBENZOATE/ANTHRANILATE SYNTHASE"/>
    <property type="match status" value="1"/>
</dbReference>
<reference evidence="7" key="1">
    <citation type="submission" date="2019-10" db="EMBL/GenBank/DDBJ databases">
        <title>Complete genome sequence of Corynebacterium urogenitalis DSM 108747, isolated from the genital tract of a cow.</title>
        <authorList>
            <person name="Ruckert C."/>
            <person name="Ballas P."/>
            <person name="Wagener K."/>
            <person name="Drillich M."/>
            <person name="Kaempfer P."/>
            <person name="Busse H.-J."/>
            <person name="Ehling-Schulz M."/>
        </authorList>
    </citation>
    <scope>NUCLEOTIDE SEQUENCE [LARGE SCALE GENOMIC DNA]</scope>
    <source>
        <strain evidence="7">LMM 1652</strain>
    </source>
</reference>